<dbReference type="InterPro" id="IPR000490">
    <property type="entry name" value="Glyco_hydro_17"/>
</dbReference>
<dbReference type="EMBL" id="NQVE01000005">
    <property type="protein sequence ID" value="RAL54821.1"/>
    <property type="molecule type" value="Genomic_DNA"/>
</dbReference>
<gene>
    <name evidence="11" type="ORF">DM860_013517</name>
</gene>
<comment type="similarity">
    <text evidence="1 6">Belongs to the glycosyl hydrolase 17 family.</text>
</comment>
<dbReference type="Pfam" id="PF00332">
    <property type="entry name" value="Glyco_hydro_17"/>
    <property type="match status" value="1"/>
</dbReference>
<dbReference type="Pfam" id="PF07983">
    <property type="entry name" value="X8"/>
    <property type="match status" value="1"/>
</dbReference>
<dbReference type="SMART" id="SM00768">
    <property type="entry name" value="X8"/>
    <property type="match status" value="1"/>
</dbReference>
<sequence length="500" mass="55502">MRLQGLAFYGLTVVVLNLMITPHPLSLAARSTSENQLIGVNWGMQTSHRLPPRNVVKMLKDNGIQKVKLFEADPDALRALRNSGIEVMVGIPNNMLSDMGSFEVAEEWVYENVTTYIKDNVDIRYVAVGNEAFLKTYNGTYLNTTFPALQNVHSALVKAGLGNQVTATVPLNADVHDSPTGLPSDGDFKPEIRDYVLPIVKYLSYYRCPFTVNIYPFLSVYKDPDFPSEYAFFDGDSKPVDDNGTSYENMFDANYDTLVWALHRNGFDNMPIIVGEIGWPTDGDKNATIEDAMKFNQGFVDHILSGKGTPMRPGVPINAYLFSLIDEDSKTIAPGNFERHWGIFSYDGKPKYPLNLGTTTGPSLVPVEDVKYQDNKWCIFKPKAKLTDRRIDKSMSYACSLGDCTALGYQTSCGTLDARGNISYAFNNYYQMHDQLDEACTSHFSGLGAVTRSNPSAVYNNCVFQVMIEPYYGASSDLIPMTCGLVVFLGLILSALLTIL</sequence>
<dbReference type="GO" id="GO:0005975">
    <property type="term" value="P:carbohydrate metabolic process"/>
    <property type="evidence" value="ECO:0007669"/>
    <property type="project" value="InterPro"/>
</dbReference>
<dbReference type="AlphaFoldDB" id="A0A328EEL2"/>
<evidence type="ECO:0000256" key="6">
    <source>
        <dbReference type="RuleBase" id="RU004335"/>
    </source>
</evidence>
<feature type="chain" id="PRO_5016401761" description="X8 domain-containing protein" evidence="9">
    <location>
        <begin position="29"/>
        <end position="500"/>
    </location>
</feature>
<protein>
    <recommendedName>
        <fullName evidence="10">X8 domain-containing protein</fullName>
    </recommendedName>
</protein>
<evidence type="ECO:0000313" key="11">
    <source>
        <dbReference type="EMBL" id="RAL54821.1"/>
    </source>
</evidence>
<keyword evidence="4" id="KW-1015">Disulfide bond</keyword>
<evidence type="ECO:0000256" key="9">
    <source>
        <dbReference type="SAM" id="SignalP"/>
    </source>
</evidence>
<reference evidence="11 12" key="1">
    <citation type="submission" date="2018-06" db="EMBL/GenBank/DDBJ databases">
        <title>The Genome of Cuscuta australis (Dodder) Provides Insight into the Evolution of Plant Parasitism.</title>
        <authorList>
            <person name="Liu H."/>
        </authorList>
    </citation>
    <scope>NUCLEOTIDE SEQUENCE [LARGE SCALE GENOMIC DNA]</scope>
    <source>
        <strain evidence="12">cv. Yunnan</strain>
        <tissue evidence="11">Vines</tissue>
    </source>
</reference>
<evidence type="ECO:0000256" key="4">
    <source>
        <dbReference type="ARBA" id="ARBA00023157"/>
    </source>
</evidence>
<dbReference type="InterPro" id="IPR012946">
    <property type="entry name" value="X8"/>
</dbReference>
<accession>A0A328EEL2</accession>
<keyword evidence="8" id="KW-1133">Transmembrane helix</keyword>
<comment type="caution">
    <text evidence="11">The sequence shown here is derived from an EMBL/GenBank/DDBJ whole genome shotgun (WGS) entry which is preliminary data.</text>
</comment>
<evidence type="ECO:0000256" key="8">
    <source>
        <dbReference type="SAM" id="Phobius"/>
    </source>
</evidence>
<keyword evidence="2 9" id="KW-0732">Signal</keyword>
<dbReference type="FunFam" id="3.20.20.80:FF:000008">
    <property type="entry name" value="Glucan endo-1,3-beta-glucosidase 5"/>
    <property type="match status" value="1"/>
</dbReference>
<proteinExistence type="inferred from homology"/>
<name>A0A328EEL2_9ASTE</name>
<keyword evidence="5 7" id="KW-0326">Glycosidase</keyword>
<dbReference type="PROSITE" id="PS00587">
    <property type="entry name" value="GLYCOSYL_HYDROL_F17"/>
    <property type="match status" value="1"/>
</dbReference>
<keyword evidence="3 7" id="KW-0378">Hydrolase</keyword>
<evidence type="ECO:0000256" key="2">
    <source>
        <dbReference type="ARBA" id="ARBA00022729"/>
    </source>
</evidence>
<evidence type="ECO:0000256" key="7">
    <source>
        <dbReference type="RuleBase" id="RU004336"/>
    </source>
</evidence>
<evidence type="ECO:0000256" key="1">
    <source>
        <dbReference type="ARBA" id="ARBA00008773"/>
    </source>
</evidence>
<dbReference type="GO" id="GO:0004553">
    <property type="term" value="F:hydrolase activity, hydrolyzing O-glycosyl compounds"/>
    <property type="evidence" value="ECO:0007669"/>
    <property type="project" value="InterPro"/>
</dbReference>
<evidence type="ECO:0000259" key="10">
    <source>
        <dbReference type="SMART" id="SM00768"/>
    </source>
</evidence>
<evidence type="ECO:0000313" key="12">
    <source>
        <dbReference type="Proteomes" id="UP000249390"/>
    </source>
</evidence>
<dbReference type="InterPro" id="IPR017853">
    <property type="entry name" value="GH"/>
</dbReference>
<feature type="signal peptide" evidence="9">
    <location>
        <begin position="1"/>
        <end position="28"/>
    </location>
</feature>
<dbReference type="Proteomes" id="UP000249390">
    <property type="component" value="Unassembled WGS sequence"/>
</dbReference>
<dbReference type="SUPFAM" id="SSF51445">
    <property type="entry name" value="(Trans)glycosidases"/>
    <property type="match status" value="1"/>
</dbReference>
<dbReference type="PANTHER" id="PTHR32227">
    <property type="entry name" value="GLUCAN ENDO-1,3-BETA-GLUCOSIDASE BG1-RELATED-RELATED"/>
    <property type="match status" value="1"/>
</dbReference>
<dbReference type="Gene3D" id="3.20.20.80">
    <property type="entry name" value="Glycosidases"/>
    <property type="match status" value="1"/>
</dbReference>
<dbReference type="InterPro" id="IPR044965">
    <property type="entry name" value="Glyco_hydro_17_plant"/>
</dbReference>
<keyword evidence="8" id="KW-0812">Transmembrane</keyword>
<feature type="domain" description="X8" evidence="10">
    <location>
        <begin position="376"/>
        <end position="464"/>
    </location>
</feature>
<evidence type="ECO:0000256" key="3">
    <source>
        <dbReference type="ARBA" id="ARBA00022801"/>
    </source>
</evidence>
<keyword evidence="8" id="KW-0472">Membrane</keyword>
<organism evidence="11 12">
    <name type="scientific">Cuscuta australis</name>
    <dbReference type="NCBI Taxonomy" id="267555"/>
    <lineage>
        <taxon>Eukaryota</taxon>
        <taxon>Viridiplantae</taxon>
        <taxon>Streptophyta</taxon>
        <taxon>Embryophyta</taxon>
        <taxon>Tracheophyta</taxon>
        <taxon>Spermatophyta</taxon>
        <taxon>Magnoliopsida</taxon>
        <taxon>eudicotyledons</taxon>
        <taxon>Gunneridae</taxon>
        <taxon>Pentapetalae</taxon>
        <taxon>asterids</taxon>
        <taxon>lamiids</taxon>
        <taxon>Solanales</taxon>
        <taxon>Convolvulaceae</taxon>
        <taxon>Cuscuteae</taxon>
        <taxon>Cuscuta</taxon>
        <taxon>Cuscuta subgen. Grammica</taxon>
        <taxon>Cuscuta sect. Cleistogrammica</taxon>
    </lineage>
</organism>
<evidence type="ECO:0000256" key="5">
    <source>
        <dbReference type="ARBA" id="ARBA00023295"/>
    </source>
</evidence>
<feature type="transmembrane region" description="Helical" evidence="8">
    <location>
        <begin position="478"/>
        <end position="499"/>
    </location>
</feature>
<keyword evidence="12" id="KW-1185">Reference proteome</keyword>